<evidence type="ECO:0000313" key="5">
    <source>
        <dbReference type="Proteomes" id="UP000078560"/>
    </source>
</evidence>
<evidence type="ECO:0000313" key="3">
    <source>
        <dbReference type="EMBL" id="SBT01141.1"/>
    </source>
</evidence>
<dbReference type="InterPro" id="IPR019111">
    <property type="entry name" value="PRESA_N"/>
</dbReference>
<name>A0A1A8WDA5_PLAOA</name>
<dbReference type="EMBL" id="FLQV01002316">
    <property type="protein sequence ID" value="SBT01141.1"/>
    <property type="molecule type" value="Genomic_DNA"/>
</dbReference>
<dbReference type="Proteomes" id="UP000078560">
    <property type="component" value="Unassembled WGS sequence"/>
</dbReference>
<evidence type="ECO:0000313" key="4">
    <source>
        <dbReference type="Proteomes" id="UP000078546"/>
    </source>
</evidence>
<dbReference type="Gene3D" id="6.10.280.180">
    <property type="entry name" value="Plasmodium RESA, N-terminal helical domain"/>
    <property type="match status" value="1"/>
</dbReference>
<dbReference type="Pfam" id="PF09687">
    <property type="entry name" value="PRESAN"/>
    <property type="match status" value="1"/>
</dbReference>
<protein>
    <recommendedName>
        <fullName evidence="1">Plasmodium RESA N-terminal domain-containing protein</fullName>
    </recommendedName>
</protein>
<proteinExistence type="predicted"/>
<gene>
    <name evidence="3" type="ORF">POVCU1_064770</name>
    <name evidence="2" type="ORF">POVCU2_0052960</name>
</gene>
<dbReference type="NCBIfam" id="TIGR01639">
    <property type="entry name" value="P_fal_TIGR01639"/>
    <property type="match status" value="1"/>
</dbReference>
<evidence type="ECO:0000313" key="2">
    <source>
        <dbReference type="EMBL" id="SBS89191.1"/>
    </source>
</evidence>
<dbReference type="PANTHER" id="PTHR36193:SF23">
    <property type="entry name" value="PHISTB DOMAIN-CONTAINING RESA-LIKE PROTEIN 1"/>
    <property type="match status" value="1"/>
</dbReference>
<dbReference type="Proteomes" id="UP000078546">
    <property type="component" value="Unassembled WGS sequence"/>
</dbReference>
<dbReference type="VEuPathDB" id="PlasmoDB:PocGH01_00103700"/>
<evidence type="ECO:0000259" key="1">
    <source>
        <dbReference type="Pfam" id="PF09687"/>
    </source>
</evidence>
<feature type="domain" description="Plasmodium RESA N-terminal" evidence="1">
    <location>
        <begin position="180"/>
        <end position="304"/>
    </location>
</feature>
<accession>A0A1A8WDA5</accession>
<dbReference type="AlphaFoldDB" id="A0A1A8WDA5"/>
<dbReference type="EMBL" id="FLQU01000683">
    <property type="protein sequence ID" value="SBS89191.1"/>
    <property type="molecule type" value="Genomic_DNA"/>
</dbReference>
<dbReference type="InterPro" id="IPR044885">
    <property type="entry name" value="PRESA_N_sf"/>
</dbReference>
<dbReference type="InterPro" id="IPR006526">
    <property type="entry name" value="Export_prot_PHISTa/b/c"/>
</dbReference>
<reference evidence="2" key="1">
    <citation type="submission" date="2016-05" db="EMBL/GenBank/DDBJ databases">
        <authorList>
            <person name="Lavstsen T."/>
            <person name="Jespersen J.S."/>
        </authorList>
    </citation>
    <scope>NUCLEOTIDE SEQUENCE [LARGE SCALE GENOMIC DNA]</scope>
</reference>
<dbReference type="PANTHER" id="PTHR36193">
    <property type="entry name" value="PHISTB DOMAIN-CONTAINING RESA-LIKE PROTEIN 1"/>
    <property type="match status" value="1"/>
</dbReference>
<reference evidence="4 5" key="2">
    <citation type="submission" date="2016-05" db="EMBL/GenBank/DDBJ databases">
        <authorList>
            <person name="Naeem Raeece"/>
        </authorList>
    </citation>
    <scope>NUCLEOTIDE SEQUENCE [LARGE SCALE GENOMIC DNA]</scope>
</reference>
<sequence>MENFSGNFFPPRKKFPLVNKWGEKCYLPIAERHNIRERISKECNKKGIAKYEKNNFSPLALYNALFFAILFLLLQCNSENGHVHRSKAETCWERVRKLGEVYHELQRFYDNLNRETSYDRLFDDDDSIEYDYLDKEEYENDRVGVRLRTYDGIYSNRKKQSIHRYGNCPYGCKDYDLVGNISEEELEYRLNNLSTYVNSKEMFILWNYVNDHERKKFMKMIENLKRYCENLANTYDIPYKVKNKEWMKAYRNITRLYLRNEKRFRRNFYYFLKRGTCERGRFVNVINRVRSAWSTGRKETNIFWRSMLTRTLRKYWNRNVVHSYHSLWYY</sequence>
<organism evidence="2 5">
    <name type="scientific">Plasmodium ovale curtisi</name>
    <dbReference type="NCBI Taxonomy" id="864141"/>
    <lineage>
        <taxon>Eukaryota</taxon>
        <taxon>Sar</taxon>
        <taxon>Alveolata</taxon>
        <taxon>Apicomplexa</taxon>
        <taxon>Aconoidasida</taxon>
        <taxon>Haemosporida</taxon>
        <taxon>Plasmodiidae</taxon>
        <taxon>Plasmodium</taxon>
        <taxon>Plasmodium (Plasmodium)</taxon>
    </lineage>
</organism>